<feature type="coiled-coil region" evidence="10">
    <location>
        <begin position="548"/>
        <end position="584"/>
    </location>
</feature>
<dbReference type="Pfam" id="PF00225">
    <property type="entry name" value="Kinesin"/>
    <property type="match status" value="1"/>
</dbReference>
<dbReference type="InterPro" id="IPR001752">
    <property type="entry name" value="Kinesin_motor_dom"/>
</dbReference>
<evidence type="ECO:0000256" key="3">
    <source>
        <dbReference type="ARBA" id="ARBA00022741"/>
    </source>
</evidence>
<evidence type="ECO:0000313" key="13">
    <source>
        <dbReference type="EMBL" id="PNF28652.1"/>
    </source>
</evidence>
<dbReference type="InterPro" id="IPR027640">
    <property type="entry name" value="Kinesin-like_fam"/>
</dbReference>
<comment type="similarity">
    <text evidence="8">Belongs to the TRAFAC class myosin-kinesin ATPase superfamily. Kinesin family. KIN-8 subfamily.</text>
</comment>
<accession>A0A2J7QJA9</accession>
<dbReference type="GO" id="GO:0005524">
    <property type="term" value="F:ATP binding"/>
    <property type="evidence" value="ECO:0007669"/>
    <property type="project" value="UniProtKB-UniRule"/>
</dbReference>
<dbReference type="PANTHER" id="PTHR47968:SF65">
    <property type="entry name" value="KINESIN MOTOR DOMAIN-CONTAINING PROTEIN"/>
    <property type="match status" value="1"/>
</dbReference>
<evidence type="ECO:0000256" key="1">
    <source>
        <dbReference type="ARBA" id="ARBA00004245"/>
    </source>
</evidence>
<dbReference type="InParanoid" id="A0A2J7QJA9"/>
<protein>
    <recommendedName>
        <fullName evidence="12">Kinesin motor domain-containing protein</fullName>
    </recommendedName>
</protein>
<dbReference type="OrthoDB" id="3176171at2759"/>
<evidence type="ECO:0000256" key="5">
    <source>
        <dbReference type="ARBA" id="ARBA00023054"/>
    </source>
</evidence>
<evidence type="ECO:0000256" key="4">
    <source>
        <dbReference type="ARBA" id="ARBA00022840"/>
    </source>
</evidence>
<gene>
    <name evidence="13" type="ORF">B7P43_G08718</name>
</gene>
<keyword evidence="7" id="KW-0206">Cytoskeleton</keyword>
<feature type="region of interest" description="Disordered" evidence="11">
    <location>
        <begin position="1"/>
        <end position="38"/>
    </location>
</feature>
<dbReference type="GO" id="GO:0005874">
    <property type="term" value="C:microtubule"/>
    <property type="evidence" value="ECO:0007669"/>
    <property type="project" value="UniProtKB-KW"/>
</dbReference>
<dbReference type="GO" id="GO:0003777">
    <property type="term" value="F:microtubule motor activity"/>
    <property type="evidence" value="ECO:0007669"/>
    <property type="project" value="InterPro"/>
</dbReference>
<dbReference type="PROSITE" id="PS50067">
    <property type="entry name" value="KINESIN_MOTOR_2"/>
    <property type="match status" value="1"/>
</dbReference>
<evidence type="ECO:0000259" key="12">
    <source>
        <dbReference type="PROSITE" id="PS50067"/>
    </source>
</evidence>
<evidence type="ECO:0000256" key="7">
    <source>
        <dbReference type="ARBA" id="ARBA00023212"/>
    </source>
</evidence>
<name>A0A2J7QJA9_9NEOP</name>
<dbReference type="InterPro" id="IPR036961">
    <property type="entry name" value="Kinesin_motor_dom_sf"/>
</dbReference>
<evidence type="ECO:0000256" key="6">
    <source>
        <dbReference type="ARBA" id="ARBA00023175"/>
    </source>
</evidence>
<dbReference type="Proteomes" id="UP000235965">
    <property type="component" value="Unassembled WGS sequence"/>
</dbReference>
<evidence type="ECO:0000256" key="2">
    <source>
        <dbReference type="ARBA" id="ARBA00022701"/>
    </source>
</evidence>
<comment type="caution">
    <text evidence="13">The sequence shown here is derived from an EMBL/GenBank/DDBJ whole genome shotgun (WGS) entry which is preliminary data.</text>
</comment>
<dbReference type="AlphaFoldDB" id="A0A2J7QJA9"/>
<dbReference type="FunCoup" id="A0A2J7QJA9">
    <property type="interactions" value="465"/>
</dbReference>
<evidence type="ECO:0000256" key="8">
    <source>
        <dbReference type="ARBA" id="ARBA00060769"/>
    </source>
</evidence>
<keyword evidence="3 9" id="KW-0547">Nucleotide-binding</keyword>
<keyword evidence="6 9" id="KW-0505">Motor protein</keyword>
<keyword evidence="2" id="KW-0493">Microtubule</keyword>
<keyword evidence="4 9" id="KW-0067">ATP-binding</keyword>
<evidence type="ECO:0000256" key="11">
    <source>
        <dbReference type="SAM" id="MobiDB-lite"/>
    </source>
</evidence>
<evidence type="ECO:0000256" key="9">
    <source>
        <dbReference type="PROSITE-ProRule" id="PRU00283"/>
    </source>
</evidence>
<feature type="compositionally biased region" description="Basic residues" evidence="11">
    <location>
        <begin position="13"/>
        <end position="22"/>
    </location>
</feature>
<dbReference type="CDD" id="cd01370">
    <property type="entry name" value="KISc_KIP3_like"/>
    <property type="match status" value="1"/>
</dbReference>
<feature type="domain" description="Kinesin motor" evidence="12">
    <location>
        <begin position="43"/>
        <end position="382"/>
    </location>
</feature>
<dbReference type="EMBL" id="NEVH01013559">
    <property type="protein sequence ID" value="PNF28652.1"/>
    <property type="molecule type" value="Genomic_DNA"/>
</dbReference>
<reference evidence="13 14" key="1">
    <citation type="submission" date="2017-12" db="EMBL/GenBank/DDBJ databases">
        <title>Hemimetabolous genomes reveal molecular basis of termite eusociality.</title>
        <authorList>
            <person name="Harrison M.C."/>
            <person name="Jongepier E."/>
            <person name="Robertson H.M."/>
            <person name="Arning N."/>
            <person name="Bitard-Feildel T."/>
            <person name="Chao H."/>
            <person name="Childers C.P."/>
            <person name="Dinh H."/>
            <person name="Doddapaneni H."/>
            <person name="Dugan S."/>
            <person name="Gowin J."/>
            <person name="Greiner C."/>
            <person name="Han Y."/>
            <person name="Hu H."/>
            <person name="Hughes D.S.T."/>
            <person name="Huylmans A.-K."/>
            <person name="Kemena C."/>
            <person name="Kremer L.P.M."/>
            <person name="Lee S.L."/>
            <person name="Lopez-Ezquerra A."/>
            <person name="Mallet L."/>
            <person name="Monroy-Kuhn J.M."/>
            <person name="Moser A."/>
            <person name="Murali S.C."/>
            <person name="Muzny D.M."/>
            <person name="Otani S."/>
            <person name="Piulachs M.-D."/>
            <person name="Poelchau M."/>
            <person name="Qu J."/>
            <person name="Schaub F."/>
            <person name="Wada-Katsumata A."/>
            <person name="Worley K.C."/>
            <person name="Xie Q."/>
            <person name="Ylla G."/>
            <person name="Poulsen M."/>
            <person name="Gibbs R.A."/>
            <person name="Schal C."/>
            <person name="Richards S."/>
            <person name="Belles X."/>
            <person name="Korb J."/>
            <person name="Bornberg-Bauer E."/>
        </authorList>
    </citation>
    <scope>NUCLEOTIDE SEQUENCE [LARGE SCALE GENOMIC DNA]</scope>
    <source>
        <tissue evidence="13">Whole body</tissue>
    </source>
</reference>
<dbReference type="Gene3D" id="3.40.850.10">
    <property type="entry name" value="Kinesin motor domain"/>
    <property type="match status" value="1"/>
</dbReference>
<feature type="compositionally biased region" description="Polar residues" evidence="11">
    <location>
        <begin position="23"/>
        <end position="38"/>
    </location>
</feature>
<dbReference type="GO" id="GO:0007018">
    <property type="term" value="P:microtubule-based movement"/>
    <property type="evidence" value="ECO:0007669"/>
    <property type="project" value="InterPro"/>
</dbReference>
<sequence>MVLNRRDLERAFSPHKHRRSGGQRRSLNKFNNGGRIGSQTTSSMRVVVRVRPQNANELEDNARSVIQVIDENTLIFDGKEETQPFFFRGSKQNCRDLQKKPNKELDFKFDRVFRCDSSNADVFEGSTKDIVRSLLDGYNCSVFAYGATGAGKTFTMLGRKTSPGITYLTIAELYRQMETLASEKEFDLGVSHLEVYNENVQDLIQPSGPLHLREDNSYGVRIPGLSVHSIRNADDLFALMAQGNRNRTQHPTDANAESSRSHSVFQLYVRMTNKLDRTMKIMKLSMIDLAGSERASATRCKGMRFTEGANINKSLLALGNCINSLADGLKHIPYRDSKLTRLLKDSLGGNCKTVMIANISPSSTSYEDTYNTLKYATRAKTIKQTIKKNIVSVQLNISHYAKVVESLTAENEKLKLKLKMYEAGNGSQEGASTSVAAPVVLPDYKDRLSAPYQELEATNREISKLLKEIKLLNWRNSVKQKIADRLPCLSINSILLGKRLHRIRTSVKQLEGREMSCKQKLRETIIKRNEHFKKMNCVIRELNQDGSNAELTQHVAMLQLQLELEEKKMQLEHCQQLLSMQQNELESEDMIVKVICDTLKQYRFLLQGHNITTDAMISHYNELVQKLEGFKHISWKKDEETDDVHKFTFSIEDWSGQSLCLEGAVKTQPSKKPLEDKVIPELMIDYTAKSGPSSSIMLTATSLENETSENESEVGDIDQCGDVCSDRMLEDTTNRVSVSINEIIAGSESTSAVTESNTNSSVTLETGNSAGLLPVSQKNVPENTEVSEMQRVKDKPAEYCGILNEMNLPVDRMQGVAAQCSLTPLKVGCGTVPNDYRTQGFQLNDTFVLPRSPPMCTQMKTPGRLVQRSDTQSKVHITVNESGSTRKRSAYAEVTSKLCNKENRAAAMRVRPSASCQRGQYKGSKDHTFTVPEVPQLQSSKPSMHRLTPISKYYKHPVTKEELGKMAYMKHRDQLNRAHPYSAD</sequence>
<dbReference type="FunFam" id="3.40.850.10:FF:000054">
    <property type="entry name" value="Kinesin-like protein"/>
    <property type="match status" value="1"/>
</dbReference>
<dbReference type="PANTHER" id="PTHR47968">
    <property type="entry name" value="CENTROMERE PROTEIN E"/>
    <property type="match status" value="1"/>
</dbReference>
<dbReference type="STRING" id="105785.A0A2J7QJA9"/>
<dbReference type="PRINTS" id="PR00380">
    <property type="entry name" value="KINESINHEAVY"/>
</dbReference>
<evidence type="ECO:0000313" key="14">
    <source>
        <dbReference type="Proteomes" id="UP000235965"/>
    </source>
</evidence>
<evidence type="ECO:0000256" key="10">
    <source>
        <dbReference type="SAM" id="Coils"/>
    </source>
</evidence>
<organism evidence="13 14">
    <name type="scientific">Cryptotermes secundus</name>
    <dbReference type="NCBI Taxonomy" id="105785"/>
    <lineage>
        <taxon>Eukaryota</taxon>
        <taxon>Metazoa</taxon>
        <taxon>Ecdysozoa</taxon>
        <taxon>Arthropoda</taxon>
        <taxon>Hexapoda</taxon>
        <taxon>Insecta</taxon>
        <taxon>Pterygota</taxon>
        <taxon>Neoptera</taxon>
        <taxon>Polyneoptera</taxon>
        <taxon>Dictyoptera</taxon>
        <taxon>Blattodea</taxon>
        <taxon>Blattoidea</taxon>
        <taxon>Termitoidae</taxon>
        <taxon>Kalotermitidae</taxon>
        <taxon>Cryptotermitinae</taxon>
        <taxon>Cryptotermes</taxon>
    </lineage>
</organism>
<dbReference type="SUPFAM" id="SSF52540">
    <property type="entry name" value="P-loop containing nucleoside triphosphate hydrolases"/>
    <property type="match status" value="1"/>
</dbReference>
<dbReference type="SMART" id="SM00129">
    <property type="entry name" value="KISc"/>
    <property type="match status" value="1"/>
</dbReference>
<keyword evidence="7" id="KW-0963">Cytoplasm</keyword>
<keyword evidence="14" id="KW-1185">Reference proteome</keyword>
<dbReference type="GO" id="GO:0008017">
    <property type="term" value="F:microtubule binding"/>
    <property type="evidence" value="ECO:0007669"/>
    <property type="project" value="InterPro"/>
</dbReference>
<keyword evidence="5 10" id="KW-0175">Coiled coil</keyword>
<proteinExistence type="inferred from homology"/>
<comment type="subcellular location">
    <subcellularLocation>
        <location evidence="1">Cytoplasm</location>
        <location evidence="1">Cytoskeleton</location>
    </subcellularLocation>
</comment>
<feature type="binding site" evidence="9">
    <location>
        <begin position="146"/>
        <end position="153"/>
    </location>
    <ligand>
        <name>ATP</name>
        <dbReference type="ChEBI" id="CHEBI:30616"/>
    </ligand>
</feature>
<dbReference type="InterPro" id="IPR027417">
    <property type="entry name" value="P-loop_NTPase"/>
</dbReference>
<feature type="compositionally biased region" description="Basic and acidic residues" evidence="11">
    <location>
        <begin position="1"/>
        <end position="12"/>
    </location>
</feature>